<feature type="compositionally biased region" description="Basic residues" evidence="1">
    <location>
        <begin position="302"/>
        <end position="318"/>
    </location>
</feature>
<feature type="region of interest" description="Disordered" evidence="1">
    <location>
        <begin position="470"/>
        <end position="529"/>
    </location>
</feature>
<feature type="region of interest" description="Disordered" evidence="1">
    <location>
        <begin position="558"/>
        <end position="617"/>
    </location>
</feature>
<feature type="compositionally biased region" description="Low complexity" evidence="1">
    <location>
        <begin position="27"/>
        <end position="36"/>
    </location>
</feature>
<accession>A0ABR3EXE0</accession>
<feature type="compositionally biased region" description="Low complexity" evidence="1">
    <location>
        <begin position="470"/>
        <end position="482"/>
    </location>
</feature>
<dbReference type="PANTHER" id="PTHR12460:SF0">
    <property type="entry name" value="CID DOMAIN-CONTAINING PROTEIN-RELATED"/>
    <property type="match status" value="1"/>
</dbReference>
<keyword evidence="3" id="KW-1185">Reference proteome</keyword>
<feature type="compositionally biased region" description="Polar residues" evidence="1">
    <location>
        <begin position="585"/>
        <end position="596"/>
    </location>
</feature>
<feature type="compositionally biased region" description="Polar residues" evidence="1">
    <location>
        <begin position="330"/>
        <end position="343"/>
    </location>
</feature>
<reference evidence="2 3" key="1">
    <citation type="submission" date="2024-02" db="EMBL/GenBank/DDBJ databases">
        <title>A draft genome for the cacao thread blight pathogen Marasmius crinis-equi.</title>
        <authorList>
            <person name="Cohen S.P."/>
            <person name="Baruah I.K."/>
            <person name="Amoako-Attah I."/>
            <person name="Bukari Y."/>
            <person name="Meinhardt L.W."/>
            <person name="Bailey B.A."/>
        </authorList>
    </citation>
    <scope>NUCLEOTIDE SEQUENCE [LARGE SCALE GENOMIC DNA]</scope>
    <source>
        <strain evidence="2 3">GH-76</strain>
    </source>
</reference>
<name>A0ABR3EXE0_9AGAR</name>
<sequence length="617" mass="64137">MSQFTDQEIVAMAEDRGFVVLKPCDGSSNASAAAAPSPTPSPKKVTQAPSTASSNAGAIKTAASTRAASTTSRKAGVNKTTVSTTDEEESNDDQNLSKLLRSIAAKGNVTFSLAGKLSWNLFAKDCWNRGIQIFNYPKGVTLPWNMPDCQKIRKKGVKGLTKDEQKRLHQACVSRTHPLEIRKVDVLQVQTDAIPIAIVLDENGQTEEIFASSVRELADLAASKASAPKGIKAECQDQLEAPTTAEPSSVFSDTHPAREARSNSRGRTVRFAEGEDELEEDDIYGIGSTDMDDEDYNGSPSKQKRKHAVKVNKGKGKAKAPSDEEEATPRASSSGKADTTSYASAKRKPSFEAPPTPTPSSKRAKPSPPPTQAQLGTIAGNPRHDAPLNKKPISSAEFSAGLFQPIPMSVSQEGSSGSTSSALPSIGYLPSTAASSSGMLLGNGAAGRPGARPVHQGTATATPPVLTAAATSPVPTAPSAPAMNTTRPSFPAPVPHVPHAQYPQPQYPHAPPANLEQPGAQPISGQPDPLAGVLSNLDPVQLRRLLLAGLQSQATQSSLHQGATSGGWGMPQAVPGGFGGDMSAQEGTNGQSSTVQYGGMGPGGSSGYSAMPGDRSV</sequence>
<feature type="region of interest" description="Disordered" evidence="1">
    <location>
        <begin position="440"/>
        <end position="459"/>
    </location>
</feature>
<feature type="region of interest" description="Disordered" evidence="1">
    <location>
        <begin position="240"/>
        <end position="391"/>
    </location>
</feature>
<dbReference type="EMBL" id="JBAHYK010001549">
    <property type="protein sequence ID" value="KAL0567586.1"/>
    <property type="molecule type" value="Genomic_DNA"/>
</dbReference>
<evidence type="ECO:0000256" key="1">
    <source>
        <dbReference type="SAM" id="MobiDB-lite"/>
    </source>
</evidence>
<gene>
    <name evidence="2" type="ORF">V5O48_014406</name>
</gene>
<feature type="region of interest" description="Disordered" evidence="1">
    <location>
        <begin position="27"/>
        <end position="94"/>
    </location>
</feature>
<feature type="compositionally biased region" description="Low complexity" evidence="1">
    <location>
        <begin position="56"/>
        <end position="75"/>
    </location>
</feature>
<evidence type="ECO:0000313" key="2">
    <source>
        <dbReference type="EMBL" id="KAL0567586.1"/>
    </source>
</evidence>
<feature type="compositionally biased region" description="Low complexity" evidence="1">
    <location>
        <begin position="446"/>
        <end position="459"/>
    </location>
</feature>
<dbReference type="Proteomes" id="UP001465976">
    <property type="component" value="Unassembled WGS sequence"/>
</dbReference>
<comment type="caution">
    <text evidence="2">The sequence shown here is derived from an EMBL/GenBank/DDBJ whole genome shotgun (WGS) entry which is preliminary data.</text>
</comment>
<evidence type="ECO:0000313" key="3">
    <source>
        <dbReference type="Proteomes" id="UP001465976"/>
    </source>
</evidence>
<proteinExistence type="predicted"/>
<feature type="compositionally biased region" description="Low complexity" evidence="1">
    <location>
        <begin position="607"/>
        <end position="617"/>
    </location>
</feature>
<organism evidence="2 3">
    <name type="scientific">Marasmius crinis-equi</name>
    <dbReference type="NCBI Taxonomy" id="585013"/>
    <lineage>
        <taxon>Eukaryota</taxon>
        <taxon>Fungi</taxon>
        <taxon>Dikarya</taxon>
        <taxon>Basidiomycota</taxon>
        <taxon>Agaricomycotina</taxon>
        <taxon>Agaricomycetes</taxon>
        <taxon>Agaricomycetidae</taxon>
        <taxon>Agaricales</taxon>
        <taxon>Marasmiineae</taxon>
        <taxon>Marasmiaceae</taxon>
        <taxon>Marasmius</taxon>
    </lineage>
</organism>
<dbReference type="PANTHER" id="PTHR12460">
    <property type="entry name" value="CYCLIN-DEPENDENT KINASE INHIBITOR-RELATED PROTEIN"/>
    <property type="match status" value="1"/>
</dbReference>
<feature type="compositionally biased region" description="Acidic residues" evidence="1">
    <location>
        <begin position="274"/>
        <end position="283"/>
    </location>
</feature>
<protein>
    <submittedName>
        <fullName evidence="2">Uncharacterized protein</fullName>
    </submittedName>
</protein>